<dbReference type="Pfam" id="PF04151">
    <property type="entry name" value="PPC"/>
    <property type="match status" value="1"/>
</dbReference>
<evidence type="ECO:0000256" key="1">
    <source>
        <dbReference type="SAM" id="SignalP"/>
    </source>
</evidence>
<proteinExistence type="predicted"/>
<dbReference type="AlphaFoldDB" id="Q2SLY9"/>
<dbReference type="Gene3D" id="2.60.120.380">
    <property type="match status" value="1"/>
</dbReference>
<dbReference type="EMBL" id="CP000155">
    <property type="protein sequence ID" value="ABC28335.1"/>
    <property type="molecule type" value="Genomic_DNA"/>
</dbReference>
<dbReference type="Proteomes" id="UP000000238">
    <property type="component" value="Chromosome"/>
</dbReference>
<gene>
    <name evidence="3" type="ordered locus">HCH_01477</name>
</gene>
<dbReference type="OrthoDB" id="8333609at2"/>
<dbReference type="HOGENOM" id="CLU_360857_0_0_6"/>
<feature type="chain" id="PRO_5004215647" description="Peptidase C-terminal archaeal/bacterial domain-containing protein" evidence="1">
    <location>
        <begin position="30"/>
        <end position="775"/>
    </location>
</feature>
<sequence length="775" mass="84134">MQARSYKNAVGLPLKILVSSLLLASQANADQLTNIPIPAGEGFYKDVLIDGGPGISASPARHFESLGLSYETLSYRAYDILTGEVDEEDRQAFVEKFIGSDIDLNGRLLYPDGAPRYRMLNIGAASFLRTPTKPSGGSVHARLLKGSTSPVLRTGAQNIQQFIQNGGGYTGFCAGAGLADDDASSLKLYPGQSLPLPDSSETVYLTDTIADALGYREVPNIMSLGGGYIFKSQSNQYPEGVEILGWTNQYPAVWSWRDPNNPHSGTLVLSGRHPELSHQEEAEELTKAMYALAIKGSLDGSYTPQVRIKGDLENGRTRYMDENTGHYDASHIKIGDKQYHHFKINVEDPRKKYLTIELNGEYGYDFNLYLKKGEPAFASNADVALTDAGNYKTLQIDNLTYGEWYVSVENATSVTADRSTNSEYSGQLDVLNGVAYDITATWDREPPCPTSISDVSAANPAFVGQKLPISWRAECFDAGSYASVDLVKASNEAKIKTITSSGGLNDGVNSLVWNATYNQVGEYKIRVSDNLNPGKKSLSPAFELKKPEMLIVPPVSSGEKLSVIWRWTGESSQVSLDLYQGNTLVTNLTPNYAQKSGTNSLVFAANWTWKPDATYKVRIRTRDRASNLTFFSPEFKPTLSSKVTVEGLDVNSAGVGEIMLDGCNPGKKCSRTLTFANQGGKNANLALQLLYVDEIVAKRSWGTYGLSSTCISNASNGQYAMQLPPGGACAVDLTYSWPKGISNARGGYLSMSSSDSEIELPSPGQKGVLLCADCR</sequence>
<dbReference type="eggNOG" id="COG4285">
    <property type="taxonomic scope" value="Bacteria"/>
</dbReference>
<keyword evidence="1" id="KW-0732">Signal</keyword>
<organism evidence="3 4">
    <name type="scientific">Hahella chejuensis (strain KCTC 2396)</name>
    <dbReference type="NCBI Taxonomy" id="349521"/>
    <lineage>
        <taxon>Bacteria</taxon>
        <taxon>Pseudomonadati</taxon>
        <taxon>Pseudomonadota</taxon>
        <taxon>Gammaproteobacteria</taxon>
        <taxon>Oceanospirillales</taxon>
        <taxon>Hahellaceae</taxon>
        <taxon>Hahella</taxon>
    </lineage>
</organism>
<evidence type="ECO:0000313" key="3">
    <source>
        <dbReference type="EMBL" id="ABC28335.1"/>
    </source>
</evidence>
<feature type="domain" description="Peptidase C-terminal archaeal/bacterial" evidence="2">
    <location>
        <begin position="339"/>
        <end position="409"/>
    </location>
</feature>
<dbReference type="RefSeq" id="WP_011395408.1">
    <property type="nucleotide sequence ID" value="NC_007645.1"/>
</dbReference>
<dbReference type="InterPro" id="IPR007280">
    <property type="entry name" value="Peptidase_C_arc/bac"/>
</dbReference>
<evidence type="ECO:0000313" key="4">
    <source>
        <dbReference type="Proteomes" id="UP000000238"/>
    </source>
</evidence>
<dbReference type="KEGG" id="hch:HCH_01477"/>
<name>Q2SLY9_HAHCH</name>
<accession>Q2SLY9</accession>
<protein>
    <recommendedName>
        <fullName evidence="2">Peptidase C-terminal archaeal/bacterial domain-containing protein</fullName>
    </recommendedName>
</protein>
<keyword evidence="4" id="KW-1185">Reference proteome</keyword>
<feature type="signal peptide" evidence="1">
    <location>
        <begin position="1"/>
        <end position="29"/>
    </location>
</feature>
<reference evidence="3 4" key="1">
    <citation type="journal article" date="2005" name="Nucleic Acids Res.">
        <title>Genomic blueprint of Hahella chejuensis, a marine microbe producing an algicidal agent.</title>
        <authorList>
            <person name="Jeong H."/>
            <person name="Yim J.H."/>
            <person name="Lee C."/>
            <person name="Choi S.-H."/>
            <person name="Park Y.K."/>
            <person name="Yoon S.H."/>
            <person name="Hur C.-G."/>
            <person name="Kang H.-Y."/>
            <person name="Kim D."/>
            <person name="Lee H.H."/>
            <person name="Park K.H."/>
            <person name="Park S.-H."/>
            <person name="Park H.-S."/>
            <person name="Lee H.K."/>
            <person name="Oh T.K."/>
            <person name="Kim J.F."/>
        </authorList>
    </citation>
    <scope>NUCLEOTIDE SEQUENCE [LARGE SCALE GENOMIC DNA]</scope>
    <source>
        <strain evidence="3 4">KCTC 2396</strain>
    </source>
</reference>
<evidence type="ECO:0000259" key="2">
    <source>
        <dbReference type="Pfam" id="PF04151"/>
    </source>
</evidence>